<dbReference type="Proteomes" id="UP000669179">
    <property type="component" value="Unassembled WGS sequence"/>
</dbReference>
<sequence>MRDIRISVEAATALDPIYLRQLREGPDQGTEECDSCGRPVDLDREPANVIVYKYPGVTNVMFAHVECAGSALVHSDDLSVRAQLEKVHVLPMVMGDVDFASLVIAPYFRARTSDFQSSAHIADWLEAGLHLILSITDLQHRPPDASGWRASFMPGDQAGQTRVTVRSGLYSPLGPTTVVNDVGIRVSEAWLDLVRTSGQVALLAGLTEIHKLPDRDPWNILRELAKAFEQGALTCGMADADWLGV</sequence>
<evidence type="ECO:0000313" key="2">
    <source>
        <dbReference type="Proteomes" id="UP000669179"/>
    </source>
</evidence>
<evidence type="ECO:0000313" key="1">
    <source>
        <dbReference type="EMBL" id="MBO2455834.1"/>
    </source>
</evidence>
<name>A0A939PT95_9ACTN</name>
<proteinExistence type="predicted"/>
<accession>A0A939PT95</accession>
<reference evidence="1" key="1">
    <citation type="submission" date="2021-03" db="EMBL/GenBank/DDBJ databases">
        <authorList>
            <person name="Kanchanasin P."/>
            <person name="Saeng-In P."/>
            <person name="Phongsopitanun W."/>
            <person name="Yuki M."/>
            <person name="Kudo T."/>
            <person name="Ohkuma M."/>
            <person name="Tanasupawat S."/>
        </authorList>
    </citation>
    <scope>NUCLEOTIDE SEQUENCE</scope>
    <source>
        <strain evidence="1">GKU 128</strain>
    </source>
</reference>
<gene>
    <name evidence="1" type="ORF">J4573_52780</name>
</gene>
<organism evidence="1 2">
    <name type="scientific">Actinomadura barringtoniae</name>
    <dbReference type="NCBI Taxonomy" id="1427535"/>
    <lineage>
        <taxon>Bacteria</taxon>
        <taxon>Bacillati</taxon>
        <taxon>Actinomycetota</taxon>
        <taxon>Actinomycetes</taxon>
        <taxon>Streptosporangiales</taxon>
        <taxon>Thermomonosporaceae</taxon>
        <taxon>Actinomadura</taxon>
    </lineage>
</organism>
<keyword evidence="2" id="KW-1185">Reference proteome</keyword>
<comment type="caution">
    <text evidence="1">The sequence shown here is derived from an EMBL/GenBank/DDBJ whole genome shotgun (WGS) entry which is preliminary data.</text>
</comment>
<dbReference type="RefSeq" id="WP_208264075.1">
    <property type="nucleotide sequence ID" value="NZ_JAGEOJ010000043.1"/>
</dbReference>
<dbReference type="AlphaFoldDB" id="A0A939PT95"/>
<protein>
    <submittedName>
        <fullName evidence="1">Uncharacterized protein</fullName>
    </submittedName>
</protein>
<dbReference type="EMBL" id="JAGEOJ010000043">
    <property type="protein sequence ID" value="MBO2455834.1"/>
    <property type="molecule type" value="Genomic_DNA"/>
</dbReference>